<keyword evidence="2" id="KW-1185">Reference proteome</keyword>
<comment type="caution">
    <text evidence="1">The sequence shown here is derived from an EMBL/GenBank/DDBJ whole genome shotgun (WGS) entry which is preliminary data.</text>
</comment>
<dbReference type="Proteomes" id="UP000729402">
    <property type="component" value="Unassembled WGS sequence"/>
</dbReference>
<proteinExistence type="predicted"/>
<protein>
    <submittedName>
        <fullName evidence="1">Uncharacterized protein</fullName>
    </submittedName>
</protein>
<sequence>MISHACSIRPSSIWDDARPGNMMLSISGCVTCMSIVVLNLDGESARATACLLCRVNAGGDAWEGSSPCSAPRLHARDVGERHA</sequence>
<name>A0A8J5WJB2_ZIZPA</name>
<reference evidence="1" key="1">
    <citation type="journal article" date="2021" name="bioRxiv">
        <title>Whole Genome Assembly and Annotation of Northern Wild Rice, Zizania palustris L., Supports a Whole Genome Duplication in the Zizania Genus.</title>
        <authorList>
            <person name="Haas M."/>
            <person name="Kono T."/>
            <person name="Macchietto M."/>
            <person name="Millas R."/>
            <person name="McGilp L."/>
            <person name="Shao M."/>
            <person name="Duquette J."/>
            <person name="Hirsch C.N."/>
            <person name="Kimball J."/>
        </authorList>
    </citation>
    <scope>NUCLEOTIDE SEQUENCE</scope>
    <source>
        <tissue evidence="1">Fresh leaf tissue</tissue>
    </source>
</reference>
<evidence type="ECO:0000313" key="2">
    <source>
        <dbReference type="Proteomes" id="UP000729402"/>
    </source>
</evidence>
<evidence type="ECO:0000313" key="1">
    <source>
        <dbReference type="EMBL" id="KAG8089417.1"/>
    </source>
</evidence>
<reference evidence="1" key="2">
    <citation type="submission" date="2021-02" db="EMBL/GenBank/DDBJ databases">
        <authorList>
            <person name="Kimball J.A."/>
            <person name="Haas M.W."/>
            <person name="Macchietto M."/>
            <person name="Kono T."/>
            <person name="Duquette J."/>
            <person name="Shao M."/>
        </authorList>
    </citation>
    <scope>NUCLEOTIDE SEQUENCE</scope>
    <source>
        <tissue evidence="1">Fresh leaf tissue</tissue>
    </source>
</reference>
<accession>A0A8J5WJB2</accession>
<dbReference type="EMBL" id="JAAALK010000081">
    <property type="protein sequence ID" value="KAG8089417.1"/>
    <property type="molecule type" value="Genomic_DNA"/>
</dbReference>
<organism evidence="1 2">
    <name type="scientific">Zizania palustris</name>
    <name type="common">Northern wild rice</name>
    <dbReference type="NCBI Taxonomy" id="103762"/>
    <lineage>
        <taxon>Eukaryota</taxon>
        <taxon>Viridiplantae</taxon>
        <taxon>Streptophyta</taxon>
        <taxon>Embryophyta</taxon>
        <taxon>Tracheophyta</taxon>
        <taxon>Spermatophyta</taxon>
        <taxon>Magnoliopsida</taxon>
        <taxon>Liliopsida</taxon>
        <taxon>Poales</taxon>
        <taxon>Poaceae</taxon>
        <taxon>BOP clade</taxon>
        <taxon>Oryzoideae</taxon>
        <taxon>Oryzeae</taxon>
        <taxon>Zizaniinae</taxon>
        <taxon>Zizania</taxon>
    </lineage>
</organism>
<dbReference type="AlphaFoldDB" id="A0A8J5WJB2"/>
<gene>
    <name evidence="1" type="ORF">GUJ93_ZPchr0011g27332</name>
</gene>